<dbReference type="PANTHER" id="PTHR24346">
    <property type="entry name" value="MAP/MICROTUBULE AFFINITY-REGULATING KINASE"/>
    <property type="match status" value="1"/>
</dbReference>
<dbReference type="Proteomes" id="UP000093000">
    <property type="component" value="Unassembled WGS sequence"/>
</dbReference>
<dbReference type="PROSITE" id="PS00107">
    <property type="entry name" value="PROTEIN_KINASE_ATP"/>
    <property type="match status" value="1"/>
</dbReference>
<feature type="binding site" evidence="7">
    <location>
        <position position="46"/>
    </location>
    <ligand>
        <name>ATP</name>
        <dbReference type="ChEBI" id="CHEBI:30616"/>
    </ligand>
</feature>
<dbReference type="InterPro" id="IPR008271">
    <property type="entry name" value="Ser/Thr_kinase_AS"/>
</dbReference>
<dbReference type="GO" id="GO:0005737">
    <property type="term" value="C:cytoplasm"/>
    <property type="evidence" value="ECO:0007669"/>
    <property type="project" value="TreeGrafter"/>
</dbReference>
<comment type="similarity">
    <text evidence="1">Belongs to the protein kinase superfamily. CAMK Ser/Thr protein kinase family. NIM1 subfamily.</text>
</comment>
<evidence type="ECO:0000256" key="5">
    <source>
        <dbReference type="ARBA" id="ARBA00022777"/>
    </source>
</evidence>
<keyword evidence="5" id="KW-0418">Kinase</keyword>
<evidence type="ECO:0000256" key="3">
    <source>
        <dbReference type="ARBA" id="ARBA00022679"/>
    </source>
</evidence>
<keyword evidence="4 7" id="KW-0547">Nucleotide-binding</keyword>
<dbReference type="SMART" id="SM00220">
    <property type="entry name" value="S_TKc"/>
    <property type="match status" value="1"/>
</dbReference>
<accession>A0A1C7NPP6</accession>
<evidence type="ECO:0000256" key="6">
    <source>
        <dbReference type="ARBA" id="ARBA00022840"/>
    </source>
</evidence>
<evidence type="ECO:0000256" key="4">
    <source>
        <dbReference type="ARBA" id="ARBA00022741"/>
    </source>
</evidence>
<evidence type="ECO:0000313" key="10">
    <source>
        <dbReference type="EMBL" id="OBZ90960.1"/>
    </source>
</evidence>
<dbReference type="InterPro" id="IPR017441">
    <property type="entry name" value="Protein_kinase_ATP_BS"/>
</dbReference>
<dbReference type="GO" id="GO:0005524">
    <property type="term" value="F:ATP binding"/>
    <property type="evidence" value="ECO:0007669"/>
    <property type="project" value="UniProtKB-UniRule"/>
</dbReference>
<dbReference type="SUPFAM" id="SSF56112">
    <property type="entry name" value="Protein kinase-like (PK-like)"/>
    <property type="match status" value="1"/>
</dbReference>
<dbReference type="GO" id="GO:0035556">
    <property type="term" value="P:intracellular signal transduction"/>
    <property type="evidence" value="ECO:0007669"/>
    <property type="project" value="TreeGrafter"/>
</dbReference>
<feature type="domain" description="Protein kinase" evidence="9">
    <location>
        <begin position="17"/>
        <end position="286"/>
    </location>
</feature>
<keyword evidence="3" id="KW-0808">Transferase</keyword>
<evidence type="ECO:0000256" key="7">
    <source>
        <dbReference type="PROSITE-ProRule" id="PRU10141"/>
    </source>
</evidence>
<keyword evidence="6 7" id="KW-0067">ATP-binding</keyword>
<evidence type="ECO:0000256" key="8">
    <source>
        <dbReference type="RuleBase" id="RU000304"/>
    </source>
</evidence>
<dbReference type="AlphaFoldDB" id="A0A1C7NPP6"/>
<dbReference type="PROSITE" id="PS50011">
    <property type="entry name" value="PROTEIN_KINASE_DOM"/>
    <property type="match status" value="1"/>
</dbReference>
<evidence type="ECO:0000256" key="2">
    <source>
        <dbReference type="ARBA" id="ARBA00022527"/>
    </source>
</evidence>
<comment type="caution">
    <text evidence="10">The sequence shown here is derived from an EMBL/GenBank/DDBJ whole genome shotgun (WGS) entry which is preliminary data.</text>
</comment>
<keyword evidence="2 8" id="KW-0723">Serine/threonine-protein kinase</keyword>
<dbReference type="OrthoDB" id="541276at2759"/>
<dbReference type="GO" id="GO:0004674">
    <property type="term" value="F:protein serine/threonine kinase activity"/>
    <property type="evidence" value="ECO:0007669"/>
    <property type="project" value="UniProtKB-KW"/>
</dbReference>
<proteinExistence type="inferred from homology"/>
<protein>
    <submittedName>
        <fullName evidence="10">Negative regulator of sexual conjugation and meiosis</fullName>
    </submittedName>
</protein>
<evidence type="ECO:0000259" key="9">
    <source>
        <dbReference type="PROSITE" id="PS50011"/>
    </source>
</evidence>
<organism evidence="10 11">
    <name type="scientific">Choanephora cucurbitarum</name>
    <dbReference type="NCBI Taxonomy" id="101091"/>
    <lineage>
        <taxon>Eukaryota</taxon>
        <taxon>Fungi</taxon>
        <taxon>Fungi incertae sedis</taxon>
        <taxon>Mucoromycota</taxon>
        <taxon>Mucoromycotina</taxon>
        <taxon>Mucoromycetes</taxon>
        <taxon>Mucorales</taxon>
        <taxon>Mucorineae</taxon>
        <taxon>Choanephoraceae</taxon>
        <taxon>Choanephoroideae</taxon>
        <taxon>Choanephora</taxon>
    </lineage>
</organism>
<name>A0A1C7NPP6_9FUNG</name>
<dbReference type="PROSITE" id="PS00108">
    <property type="entry name" value="PROTEIN_KINASE_ST"/>
    <property type="match status" value="1"/>
</dbReference>
<dbReference type="InterPro" id="IPR000719">
    <property type="entry name" value="Prot_kinase_dom"/>
</dbReference>
<evidence type="ECO:0000313" key="11">
    <source>
        <dbReference type="Proteomes" id="UP000093000"/>
    </source>
</evidence>
<dbReference type="Gene3D" id="1.10.510.10">
    <property type="entry name" value="Transferase(Phosphotransferase) domain 1"/>
    <property type="match status" value="1"/>
</dbReference>
<dbReference type="Pfam" id="PF00069">
    <property type="entry name" value="Pkinase"/>
    <property type="match status" value="1"/>
</dbReference>
<dbReference type="InterPro" id="IPR011009">
    <property type="entry name" value="Kinase-like_dom_sf"/>
</dbReference>
<sequence length="395" mass="45248">MIHPRDFLYTFIDNQSIELVSVIGSGSYGIVFLGRYIYTHRHYAVKCLKDNQITQNEIEIHSILSGHSNILSIEKIIKERQHVFIIMEYATQGDLFASITQPYLAQQIIGNTKVIRHLFLQILDAVHHCHQNMIAHRDLKPENILLLSNNRVKLADFGLSTHQLVSKQFNCGSSFYFSPECQGKRIVTSKKEEPIHSYDTFANDIWSLGILLINLVSGRNPWKQASLDDISFATYVNHPRQFFRTLFPNISKNLDRILIRIFCLDPSKRITLPELRGMILGCRSFITVLPESSETIFKKSPLKMMTPPPSIKNHTPEMSYDLKLTQSIENTMLAYIGDYSNDLEESVSVPHNSFDYSDNSISSIVTDLDLSVSSNSNFLCKKKLQSFVIQHFELL</sequence>
<reference evidence="10 11" key="1">
    <citation type="submission" date="2016-03" db="EMBL/GenBank/DDBJ databases">
        <title>Choanephora cucurbitarum.</title>
        <authorList>
            <person name="Min B."/>
            <person name="Park H."/>
            <person name="Park J.-H."/>
            <person name="Shin H.-D."/>
            <person name="Choi I.-G."/>
        </authorList>
    </citation>
    <scope>NUCLEOTIDE SEQUENCE [LARGE SCALE GENOMIC DNA]</scope>
    <source>
        <strain evidence="10 11">KUS-F28377</strain>
    </source>
</reference>
<dbReference type="STRING" id="101091.A0A1C7NPP6"/>
<dbReference type="PANTHER" id="PTHR24346:SF82">
    <property type="entry name" value="KP78A-RELATED"/>
    <property type="match status" value="1"/>
</dbReference>
<dbReference type="EMBL" id="LUGH01000026">
    <property type="protein sequence ID" value="OBZ90960.1"/>
    <property type="molecule type" value="Genomic_DNA"/>
</dbReference>
<dbReference type="InParanoid" id="A0A1C7NPP6"/>
<keyword evidence="11" id="KW-1185">Reference proteome</keyword>
<evidence type="ECO:0000256" key="1">
    <source>
        <dbReference type="ARBA" id="ARBA00010791"/>
    </source>
</evidence>
<gene>
    <name evidence="10" type="primary">ran1_2</name>
    <name evidence="10" type="ORF">A0J61_00976</name>
</gene>